<keyword evidence="3" id="KW-1185">Reference proteome</keyword>
<accession>A0A9P5GW15</accession>
<feature type="region of interest" description="Disordered" evidence="1">
    <location>
        <begin position="1"/>
        <end position="47"/>
    </location>
</feature>
<feature type="compositionally biased region" description="Low complexity" evidence="1">
    <location>
        <begin position="1"/>
        <end position="16"/>
    </location>
</feature>
<gene>
    <name evidence="2" type="ORF">G7Z17_g13332</name>
</gene>
<protein>
    <submittedName>
        <fullName evidence="2">Uncharacterized protein</fullName>
    </submittedName>
</protein>
<name>A0A9P5GW15_9HYPO</name>
<evidence type="ECO:0000313" key="2">
    <source>
        <dbReference type="EMBL" id="KAF7534655.1"/>
    </source>
</evidence>
<feature type="region of interest" description="Disordered" evidence="1">
    <location>
        <begin position="254"/>
        <end position="273"/>
    </location>
</feature>
<comment type="caution">
    <text evidence="2">The sequence shown here is derived from an EMBL/GenBank/DDBJ whole genome shotgun (WGS) entry which is preliminary data.</text>
</comment>
<dbReference type="OrthoDB" id="2193432at2759"/>
<dbReference type="AlphaFoldDB" id="A0A9P5GW15"/>
<dbReference type="Proteomes" id="UP000722485">
    <property type="component" value="Unassembled WGS sequence"/>
</dbReference>
<evidence type="ECO:0000256" key="1">
    <source>
        <dbReference type="SAM" id="MobiDB-lite"/>
    </source>
</evidence>
<sequence length="273" mass="30233">MDSQMAQQGQQPQQPQQRPPPMYQPSQIRSLPTLSEEEKTKYEQGLQGLWNKAHNSAQNSPEHLAARQKIIEFSRMLITKIQQRRAAQQQQLAQQQLQQQAQQQQGQAGQQQQAQPRPQPVQQNTAVQPAAQAQPQQNVAAAAAAGGTAQANAATAGGAPRPNPQAAVAQRPKIPDHIMNHVNKMTFRAPAQLAEKSGAEASKWVEEIKERYGRALMTMESSKQKVAQIDKLITDRAAAGNPFKEEELRQLQIRKEQQLKVHSDAHNSADRPG</sequence>
<feature type="region of interest" description="Disordered" evidence="1">
    <location>
        <begin position="107"/>
        <end position="144"/>
    </location>
</feature>
<proteinExistence type="predicted"/>
<reference evidence="2" key="1">
    <citation type="submission" date="2020-03" db="EMBL/GenBank/DDBJ databases">
        <title>Draft Genome Sequence of Cylindrodendrum hubeiense.</title>
        <authorList>
            <person name="Buettner E."/>
            <person name="Kellner H."/>
        </authorList>
    </citation>
    <scope>NUCLEOTIDE SEQUENCE</scope>
    <source>
        <strain evidence="2">IHI 201604</strain>
    </source>
</reference>
<evidence type="ECO:0000313" key="3">
    <source>
        <dbReference type="Proteomes" id="UP000722485"/>
    </source>
</evidence>
<dbReference type="EMBL" id="JAANBB010000756">
    <property type="protein sequence ID" value="KAF7534655.1"/>
    <property type="molecule type" value="Genomic_DNA"/>
</dbReference>
<organism evidence="2 3">
    <name type="scientific">Cylindrodendrum hubeiense</name>
    <dbReference type="NCBI Taxonomy" id="595255"/>
    <lineage>
        <taxon>Eukaryota</taxon>
        <taxon>Fungi</taxon>
        <taxon>Dikarya</taxon>
        <taxon>Ascomycota</taxon>
        <taxon>Pezizomycotina</taxon>
        <taxon>Sordariomycetes</taxon>
        <taxon>Hypocreomycetidae</taxon>
        <taxon>Hypocreales</taxon>
        <taxon>Nectriaceae</taxon>
        <taxon>Cylindrodendrum</taxon>
    </lineage>
</organism>